<evidence type="ECO:0008006" key="8">
    <source>
        <dbReference type="Google" id="ProtNLM"/>
    </source>
</evidence>
<keyword evidence="4" id="KW-0808">Transferase</keyword>
<gene>
    <name evidence="7" type="ORF">ENV79_04605</name>
</gene>
<evidence type="ECO:0000259" key="6">
    <source>
        <dbReference type="Pfam" id="PF06925"/>
    </source>
</evidence>
<protein>
    <recommendedName>
        <fullName evidence="8">Glycosyltransferase</fullName>
    </recommendedName>
</protein>
<feature type="domain" description="Diacylglycerol glucosyltransferase N-terminal" evidence="6">
    <location>
        <begin position="14"/>
        <end position="153"/>
    </location>
</feature>
<dbReference type="Pfam" id="PF04101">
    <property type="entry name" value="Glyco_tran_28_C"/>
    <property type="match status" value="1"/>
</dbReference>
<dbReference type="Pfam" id="PF06925">
    <property type="entry name" value="MGDG_synth"/>
    <property type="match status" value="1"/>
</dbReference>
<dbReference type="Gene3D" id="3.40.50.2000">
    <property type="entry name" value="Glycogen Phosphorylase B"/>
    <property type="match status" value="1"/>
</dbReference>
<accession>A0A7V6CN69</accession>
<dbReference type="InterPro" id="IPR009695">
    <property type="entry name" value="Diacylglyc_glucosyltr_N"/>
</dbReference>
<dbReference type="PANTHER" id="PTHR43025:SF3">
    <property type="entry name" value="MONOGALACTOSYLDIACYLGLYCEROL SYNTHASE 1, CHLOROPLASTIC"/>
    <property type="match status" value="1"/>
</dbReference>
<evidence type="ECO:0000256" key="2">
    <source>
        <dbReference type="ARBA" id="ARBA00006962"/>
    </source>
</evidence>
<evidence type="ECO:0000259" key="5">
    <source>
        <dbReference type="Pfam" id="PF04101"/>
    </source>
</evidence>
<feature type="domain" description="Glycosyl transferase family 28 C-terminal" evidence="5">
    <location>
        <begin position="202"/>
        <end position="315"/>
    </location>
</feature>
<dbReference type="GO" id="GO:0016020">
    <property type="term" value="C:membrane"/>
    <property type="evidence" value="ECO:0007669"/>
    <property type="project" value="UniProtKB-SubCell"/>
</dbReference>
<evidence type="ECO:0000256" key="3">
    <source>
        <dbReference type="ARBA" id="ARBA00022676"/>
    </source>
</evidence>
<comment type="subcellular location">
    <subcellularLocation>
        <location evidence="1">Membrane</location>
    </subcellularLocation>
</comment>
<proteinExistence type="inferred from homology"/>
<dbReference type="InterPro" id="IPR007235">
    <property type="entry name" value="Glyco_trans_28_C"/>
</dbReference>
<dbReference type="SUPFAM" id="SSF53756">
    <property type="entry name" value="UDP-Glycosyltransferase/glycogen phosphorylase"/>
    <property type="match status" value="1"/>
</dbReference>
<evidence type="ECO:0000256" key="4">
    <source>
        <dbReference type="ARBA" id="ARBA00022679"/>
    </source>
</evidence>
<evidence type="ECO:0000256" key="1">
    <source>
        <dbReference type="ARBA" id="ARBA00004370"/>
    </source>
</evidence>
<comment type="caution">
    <text evidence="7">The sequence shown here is derived from an EMBL/GenBank/DDBJ whole genome shotgun (WGS) entry which is preliminary data.</text>
</comment>
<dbReference type="EMBL" id="DTHS01000028">
    <property type="protein sequence ID" value="HHR48908.1"/>
    <property type="molecule type" value="Genomic_DNA"/>
</dbReference>
<sequence>MKILFFTSQTGGGHMTVAHALAEEFKKYGIESYLPDFFLEATKKPFCNFPKNYSQITKDFPFFWGFLWYFTYPSFCYHSLNKIVKFFTPNRLKDFFARYPDISAIISLHPLLNHFPFECAQRFYKDIKFIIVGIELQKYHTSWFQKEADLIIYPFSKPYFKNFKEWKNLPAYFGIPLRAEFDLPYDKEKLKEKYGIEKDRKVVLILGGSEGWGKIEAIVKKLYEERDYFLICVTGRNLELYNKLKNNFFEDRKIKILSYYERMAEIFALSDVAILKAGSLSLSEAICSQVPILIYHYLYGQELGNIQFIVQKKLGFYTPTLKELIFYLDRILLTDLGKKLKENLKRFKGINGRERIAQFIYQFLQAH</sequence>
<reference evidence="7" key="1">
    <citation type="journal article" date="2020" name="mSystems">
        <title>Genome- and Community-Level Interaction Insights into Carbon Utilization and Element Cycling Functions of Hydrothermarchaeota in Hydrothermal Sediment.</title>
        <authorList>
            <person name="Zhou Z."/>
            <person name="Liu Y."/>
            <person name="Xu W."/>
            <person name="Pan J."/>
            <person name="Luo Z.H."/>
            <person name="Li M."/>
        </authorList>
    </citation>
    <scope>NUCLEOTIDE SEQUENCE [LARGE SCALE GENOMIC DNA]</scope>
    <source>
        <strain evidence="7">SpSt-791</strain>
    </source>
</reference>
<dbReference type="GO" id="GO:0016758">
    <property type="term" value="F:hexosyltransferase activity"/>
    <property type="evidence" value="ECO:0007669"/>
    <property type="project" value="InterPro"/>
</dbReference>
<name>A0A7V6CN69_UNCW3</name>
<organism evidence="7">
    <name type="scientific">candidate division WOR-3 bacterium</name>
    <dbReference type="NCBI Taxonomy" id="2052148"/>
    <lineage>
        <taxon>Bacteria</taxon>
        <taxon>Bacteria division WOR-3</taxon>
    </lineage>
</organism>
<keyword evidence="3" id="KW-0328">Glycosyltransferase</keyword>
<dbReference type="GO" id="GO:0009247">
    <property type="term" value="P:glycolipid biosynthetic process"/>
    <property type="evidence" value="ECO:0007669"/>
    <property type="project" value="InterPro"/>
</dbReference>
<dbReference type="PANTHER" id="PTHR43025">
    <property type="entry name" value="MONOGALACTOSYLDIACYLGLYCEROL SYNTHASE"/>
    <property type="match status" value="1"/>
</dbReference>
<dbReference type="AlphaFoldDB" id="A0A7V6CN69"/>
<dbReference type="InterPro" id="IPR050519">
    <property type="entry name" value="Glycosyltransf_28_UgtP"/>
</dbReference>
<evidence type="ECO:0000313" key="7">
    <source>
        <dbReference type="EMBL" id="HHR48908.1"/>
    </source>
</evidence>
<comment type="similarity">
    <text evidence="2">Belongs to the glycosyltransferase 28 family.</text>
</comment>